<dbReference type="InterPro" id="IPR037027">
    <property type="entry name" value="YqgF/RNaseH-like_dom_sf"/>
</dbReference>
<dbReference type="Pfam" id="PF14635">
    <property type="entry name" value="HHH_7"/>
    <property type="match status" value="1"/>
</dbReference>
<dbReference type="InterPro" id="IPR010994">
    <property type="entry name" value="RuvA_2-like"/>
</dbReference>
<dbReference type="Gene3D" id="1.10.150.850">
    <property type="entry name" value="Spt6, helix-hairpin-helix domain"/>
    <property type="match status" value="1"/>
</dbReference>
<gene>
    <name evidence="4" type="ORF">DUNSADRAFT_17637</name>
</gene>
<feature type="domain" description="Transcription elongation factor Spt6 helix-hairpin-helix motif" evidence="2">
    <location>
        <begin position="147"/>
        <end position="230"/>
    </location>
</feature>
<dbReference type="EMBL" id="MU069522">
    <property type="protein sequence ID" value="KAF5840153.1"/>
    <property type="molecule type" value="Genomic_DNA"/>
</dbReference>
<dbReference type="Gene3D" id="1.10.3500.10">
    <property type="entry name" value="Tex N-terminal region-like"/>
    <property type="match status" value="1"/>
</dbReference>
<dbReference type="InterPro" id="IPR017072">
    <property type="entry name" value="TF_Spt6"/>
</dbReference>
<dbReference type="Pfam" id="PF14639">
    <property type="entry name" value="YqgF"/>
    <property type="match status" value="1"/>
</dbReference>
<dbReference type="InterPro" id="IPR032706">
    <property type="entry name" value="Spt6_HHH"/>
</dbReference>
<evidence type="ECO:0000259" key="2">
    <source>
        <dbReference type="Pfam" id="PF14635"/>
    </source>
</evidence>
<name>A0ABQ7GZW8_DUNSA</name>
<dbReference type="InterPro" id="IPR023323">
    <property type="entry name" value="Tex-like_dom_sf"/>
</dbReference>
<dbReference type="Proteomes" id="UP000815325">
    <property type="component" value="Unassembled WGS sequence"/>
</dbReference>
<sequence length="279" mass="31285">MVEDKGIATLAFYPDSSAARSSPGAEGVFQDPRKLKDIERLRDKIMERSPHAIVVGTSDPSSAQLHSDIVAVCDHLLDYNAQWTKELELQHVQVVQADERLAMLWERCKAAQDEFPEQPPFVRRAIALGRLQLDPLPVLAQLCGYRREVLSLHLSDMQDCLGVDERMRCIEELMVTAVSQVGADINLASNIGWRKDLLAFVPGLGPRKAQALLQAVARNGNKIESRNFMYKEISYVLGKVVFRSFTYSHTVLVNFLLWVRVWVCGCVGGRVQVCARAHV</sequence>
<protein>
    <submittedName>
        <fullName evidence="4">Uncharacterized protein</fullName>
    </submittedName>
</protein>
<dbReference type="PANTHER" id="PTHR10145:SF6">
    <property type="entry name" value="TRANSCRIPTION ELONGATION FACTOR SPT6"/>
    <property type="match status" value="1"/>
</dbReference>
<reference evidence="4" key="1">
    <citation type="submission" date="2017-08" db="EMBL/GenBank/DDBJ databases">
        <authorList>
            <person name="Polle J.E."/>
            <person name="Barry K."/>
            <person name="Cushman J."/>
            <person name="Schmutz J."/>
            <person name="Tran D."/>
            <person name="Hathwaick L.T."/>
            <person name="Yim W.C."/>
            <person name="Jenkins J."/>
            <person name="Mckie-Krisberg Z.M."/>
            <person name="Prochnik S."/>
            <person name="Lindquist E."/>
            <person name="Dockter R.B."/>
            <person name="Adam C."/>
            <person name="Molina H."/>
            <person name="Bunkerborg J."/>
            <person name="Jin E."/>
            <person name="Buchheim M."/>
            <person name="Magnuson J."/>
        </authorList>
    </citation>
    <scope>NUCLEOTIDE SEQUENCE</scope>
    <source>
        <strain evidence="4">CCAP 19/18</strain>
    </source>
</reference>
<evidence type="ECO:0000313" key="5">
    <source>
        <dbReference type="Proteomes" id="UP000815325"/>
    </source>
</evidence>
<dbReference type="SUPFAM" id="SSF53098">
    <property type="entry name" value="Ribonuclease H-like"/>
    <property type="match status" value="1"/>
</dbReference>
<dbReference type="Gene3D" id="3.30.420.140">
    <property type="entry name" value="YqgF/RNase H-like domain"/>
    <property type="match status" value="1"/>
</dbReference>
<comment type="caution">
    <text evidence="4">The sequence shown here is derived from an EMBL/GenBank/DDBJ whole genome shotgun (WGS) entry which is preliminary data.</text>
</comment>
<organism evidence="4 5">
    <name type="scientific">Dunaliella salina</name>
    <name type="common">Green alga</name>
    <name type="synonym">Protococcus salinus</name>
    <dbReference type="NCBI Taxonomy" id="3046"/>
    <lineage>
        <taxon>Eukaryota</taxon>
        <taxon>Viridiplantae</taxon>
        <taxon>Chlorophyta</taxon>
        <taxon>core chlorophytes</taxon>
        <taxon>Chlorophyceae</taxon>
        <taxon>CS clade</taxon>
        <taxon>Chlamydomonadales</taxon>
        <taxon>Dunaliellaceae</taxon>
        <taxon>Dunaliella</taxon>
    </lineage>
</organism>
<evidence type="ECO:0000313" key="4">
    <source>
        <dbReference type="EMBL" id="KAF5840153.1"/>
    </source>
</evidence>
<dbReference type="InterPro" id="IPR012337">
    <property type="entry name" value="RNaseH-like_sf"/>
</dbReference>
<accession>A0ABQ7GZW8</accession>
<evidence type="ECO:0000256" key="1">
    <source>
        <dbReference type="ARBA" id="ARBA00009253"/>
    </source>
</evidence>
<evidence type="ECO:0000259" key="3">
    <source>
        <dbReference type="Pfam" id="PF14639"/>
    </source>
</evidence>
<dbReference type="PANTHER" id="PTHR10145">
    <property type="entry name" value="TRANSCRIPTION ELONGATION FACTOR SPT6"/>
    <property type="match status" value="1"/>
</dbReference>
<dbReference type="InterPro" id="IPR028231">
    <property type="entry name" value="Spt6_YqgF"/>
</dbReference>
<dbReference type="SUPFAM" id="SSF47781">
    <property type="entry name" value="RuvA domain 2-like"/>
    <property type="match status" value="1"/>
</dbReference>
<feature type="domain" description="Transcription elongation factor Spt6 YqgF" evidence="3">
    <location>
        <begin position="33"/>
        <end position="143"/>
    </location>
</feature>
<proteinExistence type="inferred from homology"/>
<comment type="similarity">
    <text evidence="1">Belongs to the SPT6 family.</text>
</comment>
<keyword evidence="5" id="KW-1185">Reference proteome</keyword>